<dbReference type="EMBL" id="NHPJ01000086">
    <property type="protein sequence ID" value="OYR56463.1"/>
    <property type="molecule type" value="Genomic_DNA"/>
</dbReference>
<organism evidence="3 4">
    <name type="scientific">Halorubrum halodurans</name>
    <dbReference type="NCBI Taxonomy" id="1383851"/>
    <lineage>
        <taxon>Archaea</taxon>
        <taxon>Methanobacteriati</taxon>
        <taxon>Methanobacteriota</taxon>
        <taxon>Stenosarchaea group</taxon>
        <taxon>Halobacteria</taxon>
        <taxon>Halobacteriales</taxon>
        <taxon>Haloferacaceae</taxon>
        <taxon>Halorubrum</taxon>
    </lineage>
</organism>
<evidence type="ECO:0000259" key="2">
    <source>
        <dbReference type="Pfam" id="PF02481"/>
    </source>
</evidence>
<reference evidence="3 4" key="1">
    <citation type="journal article" date="2014" name="Front. Microbiol.">
        <title>Population and genomic analysis of the genus Halorubrum.</title>
        <authorList>
            <person name="Fullmer M.S."/>
            <person name="Soucy S.M."/>
            <person name="Swithers K.S."/>
            <person name="Makkay A.M."/>
            <person name="Wheeler R."/>
            <person name="Ventosa A."/>
            <person name="Gogarten J.P."/>
            <person name="Papke R.T."/>
        </authorList>
    </citation>
    <scope>NUCLEOTIDE SEQUENCE [LARGE SCALE GENOMIC DNA]</scope>
    <source>
        <strain evidence="3 4">Cb34</strain>
    </source>
</reference>
<name>A0A256IJ29_9EURY</name>
<dbReference type="Pfam" id="PF02481">
    <property type="entry name" value="DNA_processg_A"/>
    <property type="match status" value="1"/>
</dbReference>
<dbReference type="Proteomes" id="UP000216308">
    <property type="component" value="Unassembled WGS sequence"/>
</dbReference>
<gene>
    <name evidence="3" type="ORF">DJ70_08930</name>
</gene>
<dbReference type="SUPFAM" id="SSF102405">
    <property type="entry name" value="MCP/YpsA-like"/>
    <property type="match status" value="1"/>
</dbReference>
<comment type="caution">
    <text evidence="3">The sequence shown here is derived from an EMBL/GenBank/DDBJ whole genome shotgun (WGS) entry which is preliminary data.</text>
</comment>
<evidence type="ECO:0000256" key="1">
    <source>
        <dbReference type="ARBA" id="ARBA00006525"/>
    </source>
</evidence>
<dbReference type="OrthoDB" id="297893at2157"/>
<dbReference type="PANTHER" id="PTHR43022:SF1">
    <property type="entry name" value="PROTEIN SMF"/>
    <property type="match status" value="1"/>
</dbReference>
<dbReference type="AlphaFoldDB" id="A0A256IJ29"/>
<dbReference type="GO" id="GO:0009294">
    <property type="term" value="P:DNA-mediated transformation"/>
    <property type="evidence" value="ECO:0007669"/>
    <property type="project" value="InterPro"/>
</dbReference>
<dbReference type="Gene3D" id="3.40.50.450">
    <property type="match status" value="1"/>
</dbReference>
<keyword evidence="4" id="KW-1185">Reference proteome</keyword>
<evidence type="ECO:0000313" key="3">
    <source>
        <dbReference type="EMBL" id="OYR56463.1"/>
    </source>
</evidence>
<sequence>MDEDTHRQLRNLDDQIASYTDRIIEAAEHGISLLTPLDAEYPESLREQHSPLKLFHCGESELLTASSISFAGSRDASSKTLEWVTDLSAGLAENGYCIVSGGAFGVDKAAHEAALEVGRDTLIVSPSGHNNPYPGAHSDLYEQVRKNGLVVSHRFPEETPERGSFIFRNRTNSASSSAIIIAAAGEDSGSMAQLEIALDQGKQVFIPASDVDAEPVTGLDMMRDHENVTAVKTVDDVLSSLDSKSGQQQLTDW</sequence>
<proteinExistence type="inferred from homology"/>
<feature type="domain" description="Smf/DprA SLOG" evidence="2">
    <location>
        <begin position="33"/>
        <end position="241"/>
    </location>
</feature>
<comment type="similarity">
    <text evidence="1">Belongs to the DprA/Smf family.</text>
</comment>
<protein>
    <submittedName>
        <fullName evidence="3">Protein smf</fullName>
    </submittedName>
</protein>
<evidence type="ECO:0000313" key="4">
    <source>
        <dbReference type="Proteomes" id="UP000216308"/>
    </source>
</evidence>
<dbReference type="InterPro" id="IPR057666">
    <property type="entry name" value="DrpA_SLOG"/>
</dbReference>
<dbReference type="InterPro" id="IPR003488">
    <property type="entry name" value="DprA"/>
</dbReference>
<accession>A0A256IJ29</accession>
<dbReference type="PANTHER" id="PTHR43022">
    <property type="entry name" value="PROTEIN SMF"/>
    <property type="match status" value="1"/>
</dbReference>